<dbReference type="KEGG" id="mana:MAMMFC1_04164"/>
<sequence>MIMSDEKSKLLQMVRDGKISIEEGLELLGALDDTGSRPPIPGKKLGDRFLRVRVDSAEAKVNVNIPLILLKVASQLGNMIAGYIPEEARREMAGKGLDFSKIDFEELVNLVDQGLVDGKLFDVDIEDPKKGKIRVEVYVE</sequence>
<organism evidence="2 3">
    <name type="scientific">Methylomusa anaerophila</name>
    <dbReference type="NCBI Taxonomy" id="1930071"/>
    <lineage>
        <taxon>Bacteria</taxon>
        <taxon>Bacillati</taxon>
        <taxon>Bacillota</taxon>
        <taxon>Negativicutes</taxon>
        <taxon>Selenomonadales</taxon>
        <taxon>Sporomusaceae</taxon>
        <taxon>Methylomusa</taxon>
    </lineage>
</organism>
<accession>A0A348AQU9</accession>
<reference evidence="2 3" key="1">
    <citation type="journal article" date="2018" name="Int. J. Syst. Evol. Microbiol.">
        <title>Methylomusa anaerophila gen. nov., sp. nov., an anaerobic methanol-utilizing bacterium isolated from a microbial fuel cell.</title>
        <authorList>
            <person name="Amano N."/>
            <person name="Yamamuro A."/>
            <person name="Miyahara M."/>
            <person name="Kouzuma A."/>
            <person name="Abe T."/>
            <person name="Watanabe K."/>
        </authorList>
    </citation>
    <scope>NUCLEOTIDE SEQUENCE [LARGE SCALE GENOMIC DNA]</scope>
    <source>
        <strain evidence="2 3">MMFC1</strain>
    </source>
</reference>
<dbReference type="Pfam" id="PF22746">
    <property type="entry name" value="SHOCT-like_DUF2089-C"/>
    <property type="match status" value="1"/>
</dbReference>
<evidence type="ECO:0000313" key="2">
    <source>
        <dbReference type="EMBL" id="BBB93447.1"/>
    </source>
</evidence>
<dbReference type="Proteomes" id="UP000276437">
    <property type="component" value="Chromosome"/>
</dbReference>
<keyword evidence="3" id="KW-1185">Reference proteome</keyword>
<evidence type="ECO:0000313" key="3">
    <source>
        <dbReference type="Proteomes" id="UP000276437"/>
    </source>
</evidence>
<evidence type="ECO:0000259" key="1">
    <source>
        <dbReference type="Pfam" id="PF22746"/>
    </source>
</evidence>
<feature type="domain" description="YvlB/LiaX N-terminal" evidence="1">
    <location>
        <begin position="5"/>
        <end position="34"/>
    </location>
</feature>
<proteinExistence type="predicted"/>
<name>A0A348AQU9_9FIRM</name>
<dbReference type="InterPro" id="IPR053959">
    <property type="entry name" value="YvlB/LiaX_N"/>
</dbReference>
<dbReference type="EMBL" id="AP018449">
    <property type="protein sequence ID" value="BBB93447.1"/>
    <property type="molecule type" value="Genomic_DNA"/>
</dbReference>
<gene>
    <name evidence="2" type="ORF">MAMMFC1_04164</name>
</gene>
<dbReference type="AlphaFoldDB" id="A0A348AQU9"/>
<protein>
    <recommendedName>
        <fullName evidence="1">YvlB/LiaX N-terminal domain-containing protein</fullName>
    </recommendedName>
</protein>